<evidence type="ECO:0000313" key="2">
    <source>
        <dbReference type="EMBL" id="TWI00243.1"/>
    </source>
</evidence>
<reference evidence="2 3" key="1">
    <citation type="journal article" date="2015" name="Stand. Genomic Sci.">
        <title>Genomic Encyclopedia of Bacterial and Archaeal Type Strains, Phase III: the genomes of soil and plant-associated and newly described type strains.</title>
        <authorList>
            <person name="Whitman W.B."/>
            <person name="Woyke T."/>
            <person name="Klenk H.P."/>
            <person name="Zhou Y."/>
            <person name="Lilburn T.G."/>
            <person name="Beck B.J."/>
            <person name="De Vos P."/>
            <person name="Vandamme P."/>
            <person name="Eisen J.A."/>
            <person name="Garrity G."/>
            <person name="Hugenholtz P."/>
            <person name="Kyrpides N.C."/>
        </authorList>
    </citation>
    <scope>NUCLEOTIDE SEQUENCE [LARGE SCALE GENOMIC DNA]</scope>
    <source>
        <strain evidence="2 3">CGMCC 1.10821</strain>
    </source>
</reference>
<dbReference type="AlphaFoldDB" id="A0A562KXY3"/>
<gene>
    <name evidence="2" type="ORF">IP90_02789</name>
</gene>
<protein>
    <submittedName>
        <fullName evidence="2">Uncharacterized protein</fullName>
    </submittedName>
</protein>
<keyword evidence="1" id="KW-0732">Signal</keyword>
<feature type="signal peptide" evidence="1">
    <location>
        <begin position="1"/>
        <end position="27"/>
    </location>
</feature>
<name>A0A562KXY3_9GAMM</name>
<comment type="caution">
    <text evidence="2">The sequence shown here is derived from an EMBL/GenBank/DDBJ whole genome shotgun (WGS) entry which is preliminary data.</text>
</comment>
<dbReference type="EMBL" id="VLKN01000007">
    <property type="protein sequence ID" value="TWI00243.1"/>
    <property type="molecule type" value="Genomic_DNA"/>
</dbReference>
<accession>A0A562KXY3</accession>
<evidence type="ECO:0000313" key="3">
    <source>
        <dbReference type="Proteomes" id="UP000315167"/>
    </source>
</evidence>
<dbReference type="RefSeq" id="WP_199753494.1">
    <property type="nucleotide sequence ID" value="NZ_VLKN01000007.1"/>
</dbReference>
<sequence length="167" mass="18207">MRIRSLLPGLVLAPFLAMTLAGTTVQAGEPAVSGNYADTSAYLQSDADIDAWFTLVFSLKDGFDQICGDTFCEGEYSNIESLRYRCSVDQDSGRIGMCVWVFAASDEQIDPATGRIAVHRQFWRCRTPLLLGTTIQQLLVALQGDSPLYAPLPGSDKSIFDGLIDCL</sequence>
<dbReference type="Proteomes" id="UP000315167">
    <property type="component" value="Unassembled WGS sequence"/>
</dbReference>
<organism evidence="2 3">
    <name type="scientific">Luteimonas cucumeris</name>
    <dbReference type="NCBI Taxonomy" id="985012"/>
    <lineage>
        <taxon>Bacteria</taxon>
        <taxon>Pseudomonadati</taxon>
        <taxon>Pseudomonadota</taxon>
        <taxon>Gammaproteobacteria</taxon>
        <taxon>Lysobacterales</taxon>
        <taxon>Lysobacteraceae</taxon>
        <taxon>Luteimonas</taxon>
    </lineage>
</organism>
<evidence type="ECO:0000256" key="1">
    <source>
        <dbReference type="SAM" id="SignalP"/>
    </source>
</evidence>
<keyword evidence="3" id="KW-1185">Reference proteome</keyword>
<feature type="chain" id="PRO_5022168050" evidence="1">
    <location>
        <begin position="28"/>
        <end position="167"/>
    </location>
</feature>
<proteinExistence type="predicted"/>